<reference evidence="4 5" key="1">
    <citation type="submission" date="2019-08" db="EMBL/GenBank/DDBJ databases">
        <authorList>
            <person name="Alioto T."/>
            <person name="Alioto T."/>
            <person name="Gomez Garrido J."/>
        </authorList>
    </citation>
    <scope>NUCLEOTIDE SEQUENCE [LARGE SCALE GENOMIC DNA]</scope>
</reference>
<dbReference type="EMBL" id="CABPRJ010000951">
    <property type="protein sequence ID" value="VVC31881.1"/>
    <property type="molecule type" value="Genomic_DNA"/>
</dbReference>
<name>A0A5E4MLY7_9HEMI</name>
<keyword evidence="2" id="KW-0732">Signal</keyword>
<keyword evidence="1" id="KW-0812">Transmembrane</keyword>
<proteinExistence type="predicted"/>
<dbReference type="Gene3D" id="2.40.40.10">
    <property type="entry name" value="RlpA-like domain"/>
    <property type="match status" value="2"/>
</dbReference>
<evidence type="ECO:0000256" key="2">
    <source>
        <dbReference type="SAM" id="SignalP"/>
    </source>
</evidence>
<dbReference type="InterPro" id="IPR036908">
    <property type="entry name" value="RlpA-like_sf"/>
</dbReference>
<evidence type="ECO:0000313" key="4">
    <source>
        <dbReference type="EMBL" id="VVC31881.1"/>
    </source>
</evidence>
<organism evidence="4 5">
    <name type="scientific">Cinara cedri</name>
    <dbReference type="NCBI Taxonomy" id="506608"/>
    <lineage>
        <taxon>Eukaryota</taxon>
        <taxon>Metazoa</taxon>
        <taxon>Ecdysozoa</taxon>
        <taxon>Arthropoda</taxon>
        <taxon>Hexapoda</taxon>
        <taxon>Insecta</taxon>
        <taxon>Pterygota</taxon>
        <taxon>Neoptera</taxon>
        <taxon>Paraneoptera</taxon>
        <taxon>Hemiptera</taxon>
        <taxon>Sternorrhyncha</taxon>
        <taxon>Aphidomorpha</taxon>
        <taxon>Aphidoidea</taxon>
        <taxon>Aphididae</taxon>
        <taxon>Lachninae</taxon>
        <taxon>Cinara</taxon>
    </lineage>
</organism>
<evidence type="ECO:0000256" key="1">
    <source>
        <dbReference type="SAM" id="Phobius"/>
    </source>
</evidence>
<keyword evidence="5" id="KW-1185">Reference proteome</keyword>
<sequence length="371" mass="42052">MKKPSNNCILLIVIVIVSGVDCNILTTIIEENPQFRMICKRLNDNCYEDKECCSLNCKRSFYFFRGYCDMDKTILSSAKYMVPPQIIHDFCSYHKQNDNAIKDRIHRQFYISAAHSILPPNTKILVSTKYRQVVVTINDLPAKTNNTLELSDEAALQLGITQEGIIPCDVEVLVSENIILVLDVSCDSENVTAQIEDNPKPPEVCKNLNEDCYESNECCSQYCQQTLKNFRGYCELDKTTLASIGNITMGPRIFPDHCFFYKQNNSLIKESLFKRFDLNAAHSVLLPRTRVLVSSLHREVVVTISDLPATTNDTLELSEEAALQLGVTEEGTIPCSLEILLPTPSPISYMKNIIFFAPLFAFTFGLWIYHI</sequence>
<feature type="chain" id="PRO_5022752734" evidence="2">
    <location>
        <begin position="23"/>
        <end position="371"/>
    </location>
</feature>
<dbReference type="PANTHER" id="PTHR34183">
    <property type="entry name" value="ENDOLYTIC PEPTIDOGLYCAN TRANSGLYCOSYLASE RLPA"/>
    <property type="match status" value="1"/>
</dbReference>
<feature type="domain" description="RlpA-like protein double-psi beta-barrel" evidence="3">
    <location>
        <begin position="275"/>
        <end position="335"/>
    </location>
</feature>
<evidence type="ECO:0000313" key="5">
    <source>
        <dbReference type="Proteomes" id="UP000325440"/>
    </source>
</evidence>
<protein>
    <submittedName>
        <fullName evidence="4">RlpA-like protein, double-psi beta-barrel domain</fullName>
    </submittedName>
</protein>
<dbReference type="PANTHER" id="PTHR34183:SF8">
    <property type="entry name" value="ENDOLYTIC PEPTIDOGLYCAN TRANSGLYCOSYLASE RLPA-RELATED"/>
    <property type="match status" value="1"/>
</dbReference>
<accession>A0A5E4MLY7</accession>
<dbReference type="Pfam" id="PF03330">
    <property type="entry name" value="DPBB_1"/>
    <property type="match status" value="2"/>
</dbReference>
<feature type="domain" description="RlpA-like protein double-psi beta-barrel" evidence="3">
    <location>
        <begin position="111"/>
        <end position="168"/>
    </location>
</feature>
<gene>
    <name evidence="4" type="ORF">CINCED_3A024011</name>
</gene>
<dbReference type="Proteomes" id="UP000325440">
    <property type="component" value="Unassembled WGS sequence"/>
</dbReference>
<evidence type="ECO:0000259" key="3">
    <source>
        <dbReference type="Pfam" id="PF03330"/>
    </source>
</evidence>
<feature type="transmembrane region" description="Helical" evidence="1">
    <location>
        <begin position="349"/>
        <end position="369"/>
    </location>
</feature>
<dbReference type="AlphaFoldDB" id="A0A5E4MLY7"/>
<dbReference type="InterPro" id="IPR009009">
    <property type="entry name" value="RlpA-like_DPBB"/>
</dbReference>
<feature type="signal peptide" evidence="2">
    <location>
        <begin position="1"/>
        <end position="22"/>
    </location>
</feature>
<keyword evidence="1" id="KW-0472">Membrane</keyword>
<keyword evidence="1" id="KW-1133">Transmembrane helix</keyword>